<evidence type="ECO:0000256" key="4">
    <source>
        <dbReference type="ARBA" id="ARBA00022692"/>
    </source>
</evidence>
<keyword evidence="4 9" id="KW-0812">Transmembrane</keyword>
<dbReference type="EMBL" id="HG994369">
    <property type="protein sequence ID" value="CAF1924798.1"/>
    <property type="molecule type" value="Genomic_DNA"/>
</dbReference>
<dbReference type="GO" id="GO:0015743">
    <property type="term" value="P:malate transport"/>
    <property type="evidence" value="ECO:0007669"/>
    <property type="project" value="InterPro"/>
</dbReference>
<evidence type="ECO:0000256" key="6">
    <source>
        <dbReference type="ARBA" id="ARBA00023065"/>
    </source>
</evidence>
<proteinExistence type="inferred from homology"/>
<keyword evidence="3" id="KW-0813">Transport</keyword>
<accession>A0A816KY05</accession>
<keyword evidence="7 9" id="KW-0472">Membrane</keyword>
<dbReference type="PANTHER" id="PTHR31086">
    <property type="entry name" value="ALUMINUM-ACTIVATED MALATE TRANSPORTER 10"/>
    <property type="match status" value="1"/>
</dbReference>
<dbReference type="SMR" id="A0A816KY05"/>
<evidence type="ECO:0000256" key="2">
    <source>
        <dbReference type="ARBA" id="ARBA00007079"/>
    </source>
</evidence>
<dbReference type="Pfam" id="PF11744">
    <property type="entry name" value="ALMT"/>
    <property type="match status" value="1"/>
</dbReference>
<keyword evidence="6" id="KW-0406">Ion transport</keyword>
<dbReference type="GO" id="GO:0034220">
    <property type="term" value="P:monoatomic ion transmembrane transport"/>
    <property type="evidence" value="ECO:0007669"/>
    <property type="project" value="UniProtKB-KW"/>
</dbReference>
<gene>
    <name evidence="10" type="ORF">DARMORV10_C05P09070.1</name>
</gene>
<evidence type="ECO:0000256" key="8">
    <source>
        <dbReference type="ARBA" id="ARBA00023303"/>
    </source>
</evidence>
<protein>
    <submittedName>
        <fullName evidence="10">(rape) hypothetical protein</fullName>
    </submittedName>
</protein>
<comment type="subcellular location">
    <subcellularLocation>
        <location evidence="1">Membrane</location>
        <topology evidence="1">Multi-pass membrane protein</topology>
    </subcellularLocation>
</comment>
<feature type="transmembrane region" description="Helical" evidence="9">
    <location>
        <begin position="20"/>
        <end position="46"/>
    </location>
</feature>
<keyword evidence="8" id="KW-0407">Ion channel</keyword>
<keyword evidence="5 9" id="KW-1133">Transmembrane helix</keyword>
<evidence type="ECO:0000256" key="7">
    <source>
        <dbReference type="ARBA" id="ARBA00023136"/>
    </source>
</evidence>
<reference evidence="10" key="1">
    <citation type="submission" date="2021-01" db="EMBL/GenBank/DDBJ databases">
        <authorList>
            <consortium name="Genoscope - CEA"/>
            <person name="William W."/>
        </authorList>
    </citation>
    <scope>NUCLEOTIDE SEQUENCE</scope>
</reference>
<name>A0A816KY05_BRANA</name>
<organism evidence="10">
    <name type="scientific">Brassica napus</name>
    <name type="common">Rape</name>
    <dbReference type="NCBI Taxonomy" id="3708"/>
    <lineage>
        <taxon>Eukaryota</taxon>
        <taxon>Viridiplantae</taxon>
        <taxon>Streptophyta</taxon>
        <taxon>Embryophyta</taxon>
        <taxon>Tracheophyta</taxon>
        <taxon>Spermatophyta</taxon>
        <taxon>Magnoliopsida</taxon>
        <taxon>eudicotyledons</taxon>
        <taxon>Gunneridae</taxon>
        <taxon>Pentapetalae</taxon>
        <taxon>rosids</taxon>
        <taxon>malvids</taxon>
        <taxon>Brassicales</taxon>
        <taxon>Brassicaceae</taxon>
        <taxon>Brassiceae</taxon>
        <taxon>Brassica</taxon>
    </lineage>
</organism>
<evidence type="ECO:0000313" key="10">
    <source>
        <dbReference type="EMBL" id="CAF1924798.1"/>
    </source>
</evidence>
<comment type="similarity">
    <text evidence="2">Belongs to the aromatic acid exporter (TC 2.A.85) family.</text>
</comment>
<evidence type="ECO:0000256" key="3">
    <source>
        <dbReference type="ARBA" id="ARBA00022448"/>
    </source>
</evidence>
<evidence type="ECO:0000256" key="5">
    <source>
        <dbReference type="ARBA" id="ARBA00022989"/>
    </source>
</evidence>
<dbReference type="InterPro" id="IPR020966">
    <property type="entry name" value="ALMT"/>
</dbReference>
<sequence>MVNGFRVIRVLFTLEFFSTAYYRFLLILIGANICLGVNIFILPIWAGEDFHKLVVKNFKSVANSLEGYVNGYLQCVEYESQSPHTGNNSQLWMSTESMMFRNREHWIQHLL</sequence>
<dbReference type="GO" id="GO:0016020">
    <property type="term" value="C:membrane"/>
    <property type="evidence" value="ECO:0007669"/>
    <property type="project" value="UniProtKB-SubCell"/>
</dbReference>
<dbReference type="Proteomes" id="UP001295469">
    <property type="component" value="Chromosome C05"/>
</dbReference>
<dbReference type="AlphaFoldDB" id="A0A816KY05"/>
<evidence type="ECO:0000256" key="1">
    <source>
        <dbReference type="ARBA" id="ARBA00004141"/>
    </source>
</evidence>
<evidence type="ECO:0000256" key="9">
    <source>
        <dbReference type="SAM" id="Phobius"/>
    </source>
</evidence>